<evidence type="ECO:0000259" key="6">
    <source>
        <dbReference type="PROSITE" id="PS50850"/>
    </source>
</evidence>
<dbReference type="EMBL" id="CAWYQH010000057">
    <property type="protein sequence ID" value="CAK8678789.1"/>
    <property type="molecule type" value="Genomic_DNA"/>
</dbReference>
<evidence type="ECO:0000256" key="3">
    <source>
        <dbReference type="ARBA" id="ARBA00022989"/>
    </source>
</evidence>
<comment type="subcellular location">
    <subcellularLocation>
        <location evidence="1">Membrane</location>
        <topology evidence="1">Multi-pass membrane protein</topology>
    </subcellularLocation>
</comment>
<dbReference type="SUPFAM" id="SSF103473">
    <property type="entry name" value="MFS general substrate transporter"/>
    <property type="match status" value="1"/>
</dbReference>
<evidence type="ECO:0000256" key="4">
    <source>
        <dbReference type="ARBA" id="ARBA00023136"/>
    </source>
</evidence>
<dbReference type="Proteomes" id="UP001642483">
    <property type="component" value="Unassembled WGS sequence"/>
</dbReference>
<accession>A0ABP0FGL7</accession>
<proteinExistence type="predicted"/>
<dbReference type="CDD" id="cd17317">
    <property type="entry name" value="MFS_SLC22"/>
    <property type="match status" value="1"/>
</dbReference>
<keyword evidence="3 5" id="KW-1133">Transmembrane helix</keyword>
<reference evidence="7 8" key="1">
    <citation type="submission" date="2024-02" db="EMBL/GenBank/DDBJ databases">
        <authorList>
            <person name="Daric V."/>
            <person name="Darras S."/>
        </authorList>
    </citation>
    <scope>NUCLEOTIDE SEQUENCE [LARGE SCALE GENOMIC DNA]</scope>
</reference>
<evidence type="ECO:0000313" key="7">
    <source>
        <dbReference type="EMBL" id="CAK8678789.1"/>
    </source>
</evidence>
<dbReference type="InterPro" id="IPR005828">
    <property type="entry name" value="MFS_sugar_transport-like"/>
</dbReference>
<feature type="transmembrane region" description="Helical" evidence="5">
    <location>
        <begin position="144"/>
        <end position="162"/>
    </location>
</feature>
<feature type="transmembrane region" description="Helical" evidence="5">
    <location>
        <begin position="288"/>
        <end position="307"/>
    </location>
</feature>
<dbReference type="Gene3D" id="1.20.1250.20">
    <property type="entry name" value="MFS general substrate transporter like domains"/>
    <property type="match status" value="1"/>
</dbReference>
<feature type="transmembrane region" description="Helical" evidence="5">
    <location>
        <begin position="119"/>
        <end position="138"/>
    </location>
</feature>
<sequence>MEDFIKEVFIPWNSKAKDYDRCKRNMFEDVGLCANNLNSTCLSQLVNSTGVSVVDCTDGYVYDQSIFEPTIVTEWDLVCARGLSNAFTNFAFYLGLFSGSIVGGILSDRFGRIKVYRTVPILMFIAVFSGAYSPNVYVYSVFRFLSAFFEFMAVVAVYTYVAEITKRDWRITIGLGYNAVFGAGCMVLSLLAYAWRDWRSLEIAISVSILPLVPLSWLMPESPRWLCFKGRLADAKKICVTMAKRNGTELSADVWSETEKHYNSENNEQGKTNTNSLKETFSRPYTRFFIVAVMFVWAITSMVYYGLILNTGSLVGNIFINNTIGGLMELLADTVAIPVISFIGFTRTNGYSLFIASVTCLASTVALQFGSHIIAVQNFATALAMIGKFGASLAFGVLYQHTVEMFATVGRSTAFGLSMMAARIGSLFSPFTVQTNYEMPWLSPTIFGATSMLAAILALTFRETKGKELPTTFDEAERKFQNHLQGTITAKVFCLPKPSGNKSDDDQEKGLFSDQNV</sequence>
<feature type="transmembrane region" description="Helical" evidence="5">
    <location>
        <begin position="441"/>
        <end position="461"/>
    </location>
</feature>
<feature type="transmembrane region" description="Helical" evidence="5">
    <location>
        <begin position="174"/>
        <end position="195"/>
    </location>
</feature>
<feature type="transmembrane region" description="Helical" evidence="5">
    <location>
        <begin position="327"/>
        <end position="346"/>
    </location>
</feature>
<feature type="transmembrane region" description="Helical" evidence="5">
    <location>
        <begin position="380"/>
        <end position="399"/>
    </location>
</feature>
<dbReference type="InterPro" id="IPR036259">
    <property type="entry name" value="MFS_trans_sf"/>
</dbReference>
<keyword evidence="8" id="KW-1185">Reference proteome</keyword>
<gene>
    <name evidence="7" type="ORF">CVLEPA_LOCUS9072</name>
</gene>
<evidence type="ECO:0000256" key="1">
    <source>
        <dbReference type="ARBA" id="ARBA00004141"/>
    </source>
</evidence>
<dbReference type="InterPro" id="IPR020846">
    <property type="entry name" value="MFS_dom"/>
</dbReference>
<evidence type="ECO:0000256" key="2">
    <source>
        <dbReference type="ARBA" id="ARBA00022692"/>
    </source>
</evidence>
<comment type="caution">
    <text evidence="7">The sequence shown here is derived from an EMBL/GenBank/DDBJ whole genome shotgun (WGS) entry which is preliminary data.</text>
</comment>
<evidence type="ECO:0000313" key="8">
    <source>
        <dbReference type="Proteomes" id="UP001642483"/>
    </source>
</evidence>
<dbReference type="PANTHER" id="PTHR24064">
    <property type="entry name" value="SOLUTE CARRIER FAMILY 22 MEMBER"/>
    <property type="match status" value="1"/>
</dbReference>
<feature type="domain" description="Major facilitator superfamily (MFS) profile" evidence="6">
    <location>
        <begin position="36"/>
        <end position="466"/>
    </location>
</feature>
<keyword evidence="4 5" id="KW-0472">Membrane</keyword>
<organism evidence="7 8">
    <name type="scientific">Clavelina lepadiformis</name>
    <name type="common">Light-bulb sea squirt</name>
    <name type="synonym">Ascidia lepadiformis</name>
    <dbReference type="NCBI Taxonomy" id="159417"/>
    <lineage>
        <taxon>Eukaryota</taxon>
        <taxon>Metazoa</taxon>
        <taxon>Chordata</taxon>
        <taxon>Tunicata</taxon>
        <taxon>Ascidiacea</taxon>
        <taxon>Aplousobranchia</taxon>
        <taxon>Clavelinidae</taxon>
        <taxon>Clavelina</taxon>
    </lineage>
</organism>
<protein>
    <recommendedName>
        <fullName evidence="6">Major facilitator superfamily (MFS) profile domain-containing protein</fullName>
    </recommendedName>
</protein>
<name>A0ABP0FGL7_CLALP</name>
<keyword evidence="2 5" id="KW-0812">Transmembrane</keyword>
<dbReference type="Pfam" id="PF00083">
    <property type="entry name" value="Sugar_tr"/>
    <property type="match status" value="1"/>
</dbReference>
<evidence type="ECO:0000256" key="5">
    <source>
        <dbReference type="SAM" id="Phobius"/>
    </source>
</evidence>
<feature type="transmembrane region" description="Helical" evidence="5">
    <location>
        <begin position="411"/>
        <end position="429"/>
    </location>
</feature>
<feature type="transmembrane region" description="Helical" evidence="5">
    <location>
        <begin position="353"/>
        <end position="374"/>
    </location>
</feature>
<feature type="transmembrane region" description="Helical" evidence="5">
    <location>
        <begin position="90"/>
        <end position="107"/>
    </location>
</feature>
<dbReference type="PROSITE" id="PS50850">
    <property type="entry name" value="MFS"/>
    <property type="match status" value="1"/>
</dbReference>